<dbReference type="Gene3D" id="3.10.100.10">
    <property type="entry name" value="Mannose-Binding Protein A, subunit A"/>
    <property type="match status" value="1"/>
</dbReference>
<dbReference type="AlphaFoldDB" id="H2XKB2"/>
<feature type="disulfide bond" evidence="2">
    <location>
        <begin position="200"/>
        <end position="209"/>
    </location>
</feature>
<dbReference type="SMART" id="SM00181">
    <property type="entry name" value="EGF"/>
    <property type="match status" value="1"/>
</dbReference>
<dbReference type="InterPro" id="IPR001881">
    <property type="entry name" value="EGF-like_Ca-bd_dom"/>
</dbReference>
<dbReference type="InterPro" id="IPR016187">
    <property type="entry name" value="CTDL_fold"/>
</dbReference>
<evidence type="ECO:0000313" key="6">
    <source>
        <dbReference type="Ensembl" id="ENSCINP00000030094.1"/>
    </source>
</evidence>
<evidence type="ECO:0000256" key="3">
    <source>
        <dbReference type="SAM" id="SignalP"/>
    </source>
</evidence>
<reference evidence="7" key="1">
    <citation type="journal article" date="2002" name="Science">
        <title>The draft genome of Ciona intestinalis: insights into chordate and vertebrate origins.</title>
        <authorList>
            <person name="Dehal P."/>
            <person name="Satou Y."/>
            <person name="Campbell R.K."/>
            <person name="Chapman J."/>
            <person name="Degnan B."/>
            <person name="De Tomaso A."/>
            <person name="Davidson B."/>
            <person name="Di Gregorio A."/>
            <person name="Gelpke M."/>
            <person name="Goodstein D.M."/>
            <person name="Harafuji N."/>
            <person name="Hastings K.E."/>
            <person name="Ho I."/>
            <person name="Hotta K."/>
            <person name="Huang W."/>
            <person name="Kawashima T."/>
            <person name="Lemaire P."/>
            <person name="Martinez D."/>
            <person name="Meinertzhagen I.A."/>
            <person name="Necula S."/>
            <person name="Nonaka M."/>
            <person name="Putnam N."/>
            <person name="Rash S."/>
            <person name="Saiga H."/>
            <person name="Satake M."/>
            <person name="Terry A."/>
            <person name="Yamada L."/>
            <person name="Wang H.G."/>
            <person name="Awazu S."/>
            <person name="Azumi K."/>
            <person name="Boore J."/>
            <person name="Branno M."/>
            <person name="Chin-Bow S."/>
            <person name="DeSantis R."/>
            <person name="Doyle S."/>
            <person name="Francino P."/>
            <person name="Keys D.N."/>
            <person name="Haga S."/>
            <person name="Hayashi H."/>
            <person name="Hino K."/>
            <person name="Imai K.S."/>
            <person name="Inaba K."/>
            <person name="Kano S."/>
            <person name="Kobayashi K."/>
            <person name="Kobayashi M."/>
            <person name="Lee B.I."/>
            <person name="Makabe K.W."/>
            <person name="Manohar C."/>
            <person name="Matassi G."/>
            <person name="Medina M."/>
            <person name="Mochizuki Y."/>
            <person name="Mount S."/>
            <person name="Morishita T."/>
            <person name="Miura S."/>
            <person name="Nakayama A."/>
            <person name="Nishizaka S."/>
            <person name="Nomoto H."/>
            <person name="Ohta F."/>
            <person name="Oishi K."/>
            <person name="Rigoutsos I."/>
            <person name="Sano M."/>
            <person name="Sasaki A."/>
            <person name="Sasakura Y."/>
            <person name="Shoguchi E."/>
            <person name="Shin-i T."/>
            <person name="Spagnuolo A."/>
            <person name="Stainier D."/>
            <person name="Suzuki M.M."/>
            <person name="Tassy O."/>
            <person name="Takatori N."/>
            <person name="Tokuoka M."/>
            <person name="Yagi K."/>
            <person name="Yoshizaki F."/>
            <person name="Wada S."/>
            <person name="Zhang C."/>
            <person name="Hyatt P.D."/>
            <person name="Larimer F."/>
            <person name="Detter C."/>
            <person name="Doggett N."/>
            <person name="Glavina T."/>
            <person name="Hawkins T."/>
            <person name="Richardson P."/>
            <person name="Lucas S."/>
            <person name="Kohara Y."/>
            <person name="Levine M."/>
            <person name="Satoh N."/>
            <person name="Rokhsar D.S."/>
        </authorList>
    </citation>
    <scope>NUCLEOTIDE SEQUENCE [LARGE SCALE GENOMIC DNA]</scope>
</reference>
<dbReference type="Gene3D" id="2.10.25.10">
    <property type="entry name" value="Laminin"/>
    <property type="match status" value="1"/>
</dbReference>
<dbReference type="GO" id="GO:0009897">
    <property type="term" value="C:external side of plasma membrane"/>
    <property type="evidence" value="ECO:0000318"/>
    <property type="project" value="GO_Central"/>
</dbReference>
<dbReference type="PROSITE" id="PS50041">
    <property type="entry name" value="C_TYPE_LECTIN_2"/>
    <property type="match status" value="1"/>
</dbReference>
<keyword evidence="7" id="KW-1185">Reference proteome</keyword>
<dbReference type="CDD" id="cd00037">
    <property type="entry name" value="CLECT"/>
    <property type="match status" value="1"/>
</dbReference>
<dbReference type="HOGENOM" id="CLU_1253127_0_0_1"/>
<dbReference type="GeneTree" id="ENSGT01030000239900"/>
<dbReference type="SUPFAM" id="SSF56436">
    <property type="entry name" value="C-type lectin-like"/>
    <property type="match status" value="1"/>
</dbReference>
<organism evidence="6 7">
    <name type="scientific">Ciona intestinalis</name>
    <name type="common">Transparent sea squirt</name>
    <name type="synonym">Ascidia intestinalis</name>
    <dbReference type="NCBI Taxonomy" id="7719"/>
    <lineage>
        <taxon>Eukaryota</taxon>
        <taxon>Metazoa</taxon>
        <taxon>Chordata</taxon>
        <taxon>Tunicata</taxon>
        <taxon>Ascidiacea</taxon>
        <taxon>Phlebobranchia</taxon>
        <taxon>Cionidae</taxon>
        <taxon>Ciona</taxon>
    </lineage>
</organism>
<feature type="domain" description="C-type lectin" evidence="5">
    <location>
        <begin position="35"/>
        <end position="172"/>
    </location>
</feature>
<reference evidence="6" key="2">
    <citation type="journal article" date="2008" name="Genome Biol.">
        <title>Improved genome assembly and evidence-based global gene model set for the chordate Ciona intestinalis: new insight into intron and operon populations.</title>
        <authorList>
            <person name="Satou Y."/>
            <person name="Mineta K."/>
            <person name="Ogasawara M."/>
            <person name="Sasakura Y."/>
            <person name="Shoguchi E."/>
            <person name="Ueno K."/>
            <person name="Yamada L."/>
            <person name="Matsumoto J."/>
            <person name="Wasserscheid J."/>
            <person name="Dewar K."/>
            <person name="Wiley G.B."/>
            <person name="Macmil S.L."/>
            <person name="Roe B.A."/>
            <person name="Zeller R.W."/>
            <person name="Hastings K.E."/>
            <person name="Lemaire P."/>
            <person name="Lindquist E."/>
            <person name="Endo T."/>
            <person name="Hotta K."/>
            <person name="Inaba K."/>
        </authorList>
    </citation>
    <scope>NUCLEOTIDE SEQUENCE [LARGE SCALE GENOMIC DNA]</scope>
    <source>
        <strain evidence="6">wild type</strain>
    </source>
</reference>
<feature type="signal peptide" evidence="3">
    <location>
        <begin position="1"/>
        <end position="20"/>
    </location>
</feature>
<dbReference type="CDD" id="cd00054">
    <property type="entry name" value="EGF_CA"/>
    <property type="match status" value="1"/>
</dbReference>
<dbReference type="Ensembl" id="ENSCINT00000031086.1">
    <property type="protein sequence ID" value="ENSCINP00000030094.1"/>
    <property type="gene ID" value="ENSCING00000020697.1"/>
</dbReference>
<dbReference type="InterPro" id="IPR001304">
    <property type="entry name" value="C-type_lectin-like"/>
</dbReference>
<protein>
    <recommendedName>
        <fullName evidence="8">C-type lectin domain-containing protein</fullName>
    </recommendedName>
</protein>
<dbReference type="SMART" id="SM00034">
    <property type="entry name" value="CLECT"/>
    <property type="match status" value="1"/>
</dbReference>
<dbReference type="InterPro" id="IPR000742">
    <property type="entry name" value="EGF"/>
</dbReference>
<dbReference type="EMBL" id="EAAA01002307">
    <property type="status" value="NOT_ANNOTATED_CDS"/>
    <property type="molecule type" value="Genomic_DNA"/>
</dbReference>
<evidence type="ECO:0008006" key="8">
    <source>
        <dbReference type="Google" id="ProtNLM"/>
    </source>
</evidence>
<accession>H2XKB2</accession>
<dbReference type="Pfam" id="PF00008">
    <property type="entry name" value="EGF"/>
    <property type="match status" value="1"/>
</dbReference>
<sequence length="221" mass="24139">MHEGTILVVVTLLLVVTTQANPATVVVGDLEYVLYKFDGTTGKLGYNDANAACVNISGELAIINDVGIQDAIQPLLQTDAGTTSWEMGYWIGGYCTSYCNAASNSGRQKNWKWSNGSRMYDGYTNWYSILEPNGDSNVGAYVYNFNDMGGYSNTFGTWGDDDVNTLKNYICQRHNNCNQNLCHNGGTCVNTATGSYTCHCLPGFGKPNCKTEYCNPNPCQN</sequence>
<feature type="domain" description="EGF-like" evidence="4">
    <location>
        <begin position="173"/>
        <end position="210"/>
    </location>
</feature>
<evidence type="ECO:0000256" key="1">
    <source>
        <dbReference type="ARBA" id="ARBA00023157"/>
    </source>
</evidence>
<comment type="caution">
    <text evidence="2">Lacks conserved residue(s) required for the propagation of feature annotation.</text>
</comment>
<reference evidence="6" key="4">
    <citation type="submission" date="2025-09" db="UniProtKB">
        <authorList>
            <consortium name="Ensembl"/>
        </authorList>
    </citation>
    <scope>IDENTIFICATION</scope>
</reference>
<dbReference type="SMART" id="SM00179">
    <property type="entry name" value="EGF_CA"/>
    <property type="match status" value="1"/>
</dbReference>
<dbReference type="PROSITE" id="PS01186">
    <property type="entry name" value="EGF_2"/>
    <property type="match status" value="1"/>
</dbReference>
<evidence type="ECO:0000256" key="2">
    <source>
        <dbReference type="PROSITE-ProRule" id="PRU00076"/>
    </source>
</evidence>
<dbReference type="PROSITE" id="PS50026">
    <property type="entry name" value="EGF_3"/>
    <property type="match status" value="1"/>
</dbReference>
<dbReference type="GO" id="GO:0005509">
    <property type="term" value="F:calcium ion binding"/>
    <property type="evidence" value="ECO:0007669"/>
    <property type="project" value="InterPro"/>
</dbReference>
<keyword evidence="2" id="KW-0245">EGF-like domain</keyword>
<dbReference type="Pfam" id="PF00059">
    <property type="entry name" value="Lectin_C"/>
    <property type="match status" value="1"/>
</dbReference>
<dbReference type="InParanoid" id="H2XKB2"/>
<dbReference type="SUPFAM" id="SSF57196">
    <property type="entry name" value="EGF/Laminin"/>
    <property type="match status" value="1"/>
</dbReference>
<dbReference type="Proteomes" id="UP000008144">
    <property type="component" value="Chromosome 6"/>
</dbReference>
<dbReference type="GO" id="GO:0030246">
    <property type="term" value="F:carbohydrate binding"/>
    <property type="evidence" value="ECO:0000318"/>
    <property type="project" value="GO_Central"/>
</dbReference>
<evidence type="ECO:0000313" key="7">
    <source>
        <dbReference type="Proteomes" id="UP000008144"/>
    </source>
</evidence>
<name>H2XKB2_CIOIN</name>
<keyword evidence="1 2" id="KW-1015">Disulfide bond</keyword>
<evidence type="ECO:0000259" key="5">
    <source>
        <dbReference type="PROSITE" id="PS50041"/>
    </source>
</evidence>
<reference evidence="6" key="3">
    <citation type="submission" date="2025-08" db="UniProtKB">
        <authorList>
            <consortium name="Ensembl"/>
        </authorList>
    </citation>
    <scope>IDENTIFICATION</scope>
</reference>
<proteinExistence type="predicted"/>
<dbReference type="GO" id="GO:0006955">
    <property type="term" value="P:immune response"/>
    <property type="evidence" value="ECO:0000318"/>
    <property type="project" value="GO_Central"/>
</dbReference>
<feature type="chain" id="PRO_5003576788" description="C-type lectin domain-containing protein" evidence="3">
    <location>
        <begin position="21"/>
        <end position="221"/>
    </location>
</feature>
<dbReference type="InterPro" id="IPR016186">
    <property type="entry name" value="C-type_lectin-like/link_sf"/>
</dbReference>
<evidence type="ECO:0000259" key="4">
    <source>
        <dbReference type="PROSITE" id="PS50026"/>
    </source>
</evidence>
<keyword evidence="3" id="KW-0732">Signal</keyword>
<dbReference type="GO" id="GO:0038187">
    <property type="term" value="F:pattern recognition receptor activity"/>
    <property type="evidence" value="ECO:0000318"/>
    <property type="project" value="GO_Central"/>
</dbReference>